<reference evidence="2 3" key="1">
    <citation type="submission" date="2017-01" db="EMBL/GenBank/DDBJ databases">
        <authorList>
            <person name="Mah S.A."/>
            <person name="Swanson W.J."/>
            <person name="Moy G.W."/>
            <person name="Vacquier V.D."/>
        </authorList>
    </citation>
    <scope>NUCLEOTIDE SEQUENCE [LARGE SCALE GENOMIC DNA]</scope>
    <source>
        <strain evidence="2 3">NIO-1016</strain>
    </source>
</reference>
<evidence type="ECO:0000259" key="1">
    <source>
        <dbReference type="PROSITE" id="PS50801"/>
    </source>
</evidence>
<dbReference type="InterPro" id="IPR002645">
    <property type="entry name" value="STAS_dom"/>
</dbReference>
<gene>
    <name evidence="2" type="ORF">SAMN05443094_107136</name>
</gene>
<organism evidence="2 3">
    <name type="scientific">Domibacillus enclensis</name>
    <dbReference type="NCBI Taxonomy" id="1017273"/>
    <lineage>
        <taxon>Bacteria</taxon>
        <taxon>Bacillati</taxon>
        <taxon>Bacillota</taxon>
        <taxon>Bacilli</taxon>
        <taxon>Bacillales</taxon>
        <taxon>Bacillaceae</taxon>
        <taxon>Domibacillus</taxon>
    </lineage>
</organism>
<name>A0A1N7AAT3_9BACI</name>
<dbReference type="Gene3D" id="3.30.750.24">
    <property type="entry name" value="STAS domain"/>
    <property type="match status" value="1"/>
</dbReference>
<sequence length="111" mass="12318">MKAGENMLLTVEKEVQHRTTILKVNGLIDITTTNLLDVYLEEINGMDTVILDFSGLEFIDSTGIGAIMNAIYASEEKNFTLKLQGIDELTDELFETVGLYEILAAFQGEVI</sequence>
<dbReference type="InterPro" id="IPR036513">
    <property type="entry name" value="STAS_dom_sf"/>
</dbReference>
<dbReference type="Proteomes" id="UP000186385">
    <property type="component" value="Unassembled WGS sequence"/>
</dbReference>
<dbReference type="EMBL" id="FTLX01000007">
    <property type="protein sequence ID" value="SIR36156.1"/>
    <property type="molecule type" value="Genomic_DNA"/>
</dbReference>
<protein>
    <submittedName>
        <fullName evidence="2">Anti-anti-sigma factor</fullName>
    </submittedName>
</protein>
<dbReference type="SUPFAM" id="SSF52091">
    <property type="entry name" value="SpoIIaa-like"/>
    <property type="match status" value="1"/>
</dbReference>
<evidence type="ECO:0000313" key="2">
    <source>
        <dbReference type="EMBL" id="SIR36156.1"/>
    </source>
</evidence>
<accession>A0A1N7AAT3</accession>
<dbReference type="GO" id="GO:0043856">
    <property type="term" value="F:anti-sigma factor antagonist activity"/>
    <property type="evidence" value="ECO:0007669"/>
    <property type="project" value="TreeGrafter"/>
</dbReference>
<dbReference type="Pfam" id="PF01740">
    <property type="entry name" value="STAS"/>
    <property type="match status" value="1"/>
</dbReference>
<dbReference type="PANTHER" id="PTHR33495:SF2">
    <property type="entry name" value="ANTI-SIGMA FACTOR ANTAGONIST TM_1081-RELATED"/>
    <property type="match status" value="1"/>
</dbReference>
<dbReference type="CDD" id="cd07043">
    <property type="entry name" value="STAS_anti-anti-sigma_factors"/>
    <property type="match status" value="1"/>
</dbReference>
<proteinExistence type="predicted"/>
<dbReference type="AlphaFoldDB" id="A0A1N7AAT3"/>
<feature type="domain" description="STAS" evidence="1">
    <location>
        <begin position="9"/>
        <end position="111"/>
    </location>
</feature>
<evidence type="ECO:0000313" key="3">
    <source>
        <dbReference type="Proteomes" id="UP000186385"/>
    </source>
</evidence>
<dbReference type="PROSITE" id="PS50801">
    <property type="entry name" value="STAS"/>
    <property type="match status" value="1"/>
</dbReference>
<dbReference type="STRING" id="1017273.SAMN05443094_107136"/>
<dbReference type="PANTHER" id="PTHR33495">
    <property type="entry name" value="ANTI-SIGMA FACTOR ANTAGONIST TM_1081-RELATED-RELATED"/>
    <property type="match status" value="1"/>
</dbReference>